<keyword evidence="7" id="KW-0732">Signal</keyword>
<evidence type="ECO:0000256" key="5">
    <source>
        <dbReference type="ARBA" id="ARBA00022989"/>
    </source>
</evidence>
<feature type="chain" id="PRO_5010826520" evidence="7">
    <location>
        <begin position="24"/>
        <end position="339"/>
    </location>
</feature>
<dbReference type="EMBL" id="ABJB010041595">
    <property type="status" value="NOT_ANNOTATED_CDS"/>
    <property type="molecule type" value="Genomic_DNA"/>
</dbReference>
<reference evidence="9 11" key="1">
    <citation type="submission" date="2008-03" db="EMBL/GenBank/DDBJ databases">
        <title>Annotation of Ixodes scapularis.</title>
        <authorList>
            <consortium name="Ixodes scapularis Genome Project Consortium"/>
            <person name="Caler E."/>
            <person name="Hannick L.I."/>
            <person name="Bidwell S."/>
            <person name="Joardar V."/>
            <person name="Thiagarajan M."/>
            <person name="Amedeo P."/>
            <person name="Galinsky K.J."/>
            <person name="Schobel S."/>
            <person name="Inman J."/>
            <person name="Hostetler J."/>
            <person name="Miller J."/>
            <person name="Hammond M."/>
            <person name="Megy K."/>
            <person name="Lawson D."/>
            <person name="Kodira C."/>
            <person name="Sutton G."/>
            <person name="Meyer J."/>
            <person name="Hill C.A."/>
            <person name="Birren B."/>
            <person name="Nene V."/>
            <person name="Collins F."/>
            <person name="Alarcon-Chaidez F."/>
            <person name="Wikel S."/>
            <person name="Strausberg R."/>
        </authorList>
    </citation>
    <scope>NUCLEOTIDE SEQUENCE [LARGE SCALE GENOMIC DNA]</scope>
    <source>
        <strain evidence="11">Wikel</strain>
        <strain evidence="9">Wikel colony</strain>
    </source>
</reference>
<dbReference type="EMBL" id="DS826964">
    <property type="protein sequence ID" value="EEC12061.1"/>
    <property type="molecule type" value="Genomic_DNA"/>
</dbReference>
<feature type="signal peptide" evidence="7">
    <location>
        <begin position="1"/>
        <end position="23"/>
    </location>
</feature>
<reference evidence="10" key="2">
    <citation type="submission" date="2020-05" db="UniProtKB">
        <authorList>
            <consortium name="EnsemblMetazoa"/>
        </authorList>
    </citation>
    <scope>IDENTIFICATION</scope>
    <source>
        <strain evidence="10">wikel</strain>
    </source>
</reference>
<dbReference type="PANTHER" id="PTHR43798:SF33">
    <property type="entry name" value="HYDROLASE, PUTATIVE (AFU_ORTHOLOGUE AFUA_2G14860)-RELATED"/>
    <property type="match status" value="1"/>
</dbReference>
<sequence>MNTLVSVLIAVSAALFAIFHSYPAPPKSPLLYQWEKNDGGSYFIADNYEIFYKDVTGSADSEDILLCLHGFPTSSFDFYLMLPSLRKIFGRIVFLDFLGLGYSDKPRFHTYSIFEQANITEALVARLRLRRVHILAHDLGDTVAQELLARQNEGSLPFQIKTLCLLNGGVLPKHHYPRWSQKLLRTPVVGVVASRLMNHLAFRVALSDVFGPNTKPTATDIHNYWHLARLKDGYRVFGLILSYIDERAEHEDRWVGALQKSAAPVHMIYGPADPVNPPPFQEHYRKEVPSSSIHVLPEHVGHYVQLEAPQEVIAAYLPFLEANGVKTKTISVTIPKRLI</sequence>
<dbReference type="AlphaFoldDB" id="B7PZN9"/>
<dbReference type="InterPro" id="IPR000639">
    <property type="entry name" value="Epox_hydrolase-like"/>
</dbReference>
<dbReference type="VEuPathDB" id="VectorBase:ISCW020124"/>
<evidence type="ECO:0007829" key="12">
    <source>
        <dbReference type="PeptideAtlas" id="B7PZN9"/>
    </source>
</evidence>
<evidence type="ECO:0000313" key="9">
    <source>
        <dbReference type="EMBL" id="EEC12061.1"/>
    </source>
</evidence>
<dbReference type="EnsemblMetazoa" id="ISCW020124-RA">
    <property type="protein sequence ID" value="ISCW020124-PA"/>
    <property type="gene ID" value="ISCW020124"/>
</dbReference>
<dbReference type="PRINTS" id="PR00412">
    <property type="entry name" value="EPOXHYDRLASE"/>
</dbReference>
<dbReference type="InterPro" id="IPR050266">
    <property type="entry name" value="AB_hydrolase_sf"/>
</dbReference>
<keyword evidence="4" id="KW-0256">Endoplasmic reticulum</keyword>
<dbReference type="GO" id="GO:0018786">
    <property type="term" value="F:haloalkane dehalogenase activity"/>
    <property type="evidence" value="ECO:0007669"/>
    <property type="project" value="UniProtKB-EC"/>
</dbReference>
<dbReference type="OrthoDB" id="408373at2759"/>
<protein>
    <submittedName>
        <fullName evidence="9 10">Soluble epoxide hydrolase, putative</fullName>
        <ecNumber evidence="9">3.8.1.5</ecNumber>
    </submittedName>
</protein>
<organism>
    <name type="scientific">Ixodes scapularis</name>
    <name type="common">Black-legged tick</name>
    <name type="synonym">Deer tick</name>
    <dbReference type="NCBI Taxonomy" id="6945"/>
    <lineage>
        <taxon>Eukaryota</taxon>
        <taxon>Metazoa</taxon>
        <taxon>Ecdysozoa</taxon>
        <taxon>Arthropoda</taxon>
        <taxon>Chelicerata</taxon>
        <taxon>Arachnida</taxon>
        <taxon>Acari</taxon>
        <taxon>Parasitiformes</taxon>
        <taxon>Ixodida</taxon>
        <taxon>Ixodoidea</taxon>
        <taxon>Ixodidae</taxon>
        <taxon>Ixodinae</taxon>
        <taxon>Ixodes</taxon>
    </lineage>
</organism>
<dbReference type="STRING" id="6945.B7PZN9"/>
<evidence type="ECO:0000256" key="4">
    <source>
        <dbReference type="ARBA" id="ARBA00022824"/>
    </source>
</evidence>
<dbReference type="VEuPathDB" id="VectorBase:ISCP_038558"/>
<name>B7PZN9_IXOSC</name>
<evidence type="ECO:0000313" key="11">
    <source>
        <dbReference type="Proteomes" id="UP000001555"/>
    </source>
</evidence>
<keyword evidence="3 9" id="KW-0378">Hydrolase</keyword>
<dbReference type="EMBL" id="ABJB010826273">
    <property type="status" value="NOT_ANNOTATED_CDS"/>
    <property type="molecule type" value="Genomic_DNA"/>
</dbReference>
<keyword evidence="11" id="KW-1185">Reference proteome</keyword>
<dbReference type="EC" id="3.8.1.5" evidence="9"/>
<evidence type="ECO:0000256" key="3">
    <source>
        <dbReference type="ARBA" id="ARBA00022801"/>
    </source>
</evidence>
<dbReference type="Proteomes" id="UP000001555">
    <property type="component" value="Unassembled WGS sequence"/>
</dbReference>
<dbReference type="SUPFAM" id="SSF53474">
    <property type="entry name" value="alpha/beta-Hydrolases"/>
    <property type="match status" value="1"/>
</dbReference>
<evidence type="ECO:0000259" key="8">
    <source>
        <dbReference type="Pfam" id="PF00561"/>
    </source>
</evidence>
<dbReference type="PANTHER" id="PTHR43798">
    <property type="entry name" value="MONOACYLGLYCEROL LIPASE"/>
    <property type="match status" value="1"/>
</dbReference>
<dbReference type="VEuPathDB" id="VectorBase:ISCI020124"/>
<dbReference type="InterPro" id="IPR029058">
    <property type="entry name" value="AB_hydrolase_fold"/>
</dbReference>
<keyword evidence="2" id="KW-0812">Transmembrane</keyword>
<gene>
    <name evidence="10" type="primary">8033746</name>
    <name evidence="9" type="ORF">IscW_ISCW020124</name>
</gene>
<evidence type="ECO:0000313" key="10">
    <source>
        <dbReference type="EnsemblMetazoa" id="ISCW020124-PA"/>
    </source>
</evidence>
<keyword evidence="6" id="KW-0472">Membrane</keyword>
<dbReference type="KEGG" id="isc:8033746"/>
<dbReference type="Pfam" id="PF00561">
    <property type="entry name" value="Abhydrolase_1"/>
    <property type="match status" value="1"/>
</dbReference>
<feature type="domain" description="AB hydrolase-1" evidence="8">
    <location>
        <begin position="64"/>
        <end position="309"/>
    </location>
</feature>
<comment type="subcellular location">
    <subcellularLocation>
        <location evidence="1">Endoplasmic reticulum membrane</location>
        <topology evidence="1">Multi-pass membrane protein</topology>
    </subcellularLocation>
</comment>
<evidence type="ECO:0000256" key="1">
    <source>
        <dbReference type="ARBA" id="ARBA00004477"/>
    </source>
</evidence>
<keyword evidence="5" id="KW-1133">Transmembrane helix</keyword>
<evidence type="ECO:0000256" key="2">
    <source>
        <dbReference type="ARBA" id="ARBA00022692"/>
    </source>
</evidence>
<accession>B7PZN9</accession>
<proteinExistence type="evidence at protein level"/>
<dbReference type="PaxDb" id="6945-B7PZN9"/>
<dbReference type="Gene3D" id="3.40.50.1820">
    <property type="entry name" value="alpha/beta hydrolase"/>
    <property type="match status" value="1"/>
</dbReference>
<evidence type="ECO:0000256" key="7">
    <source>
        <dbReference type="SAM" id="SignalP"/>
    </source>
</evidence>
<dbReference type="InParanoid" id="B7PZN9"/>
<dbReference type="InterPro" id="IPR000073">
    <property type="entry name" value="AB_hydrolase_1"/>
</dbReference>
<dbReference type="HOGENOM" id="CLU_020336_3_0_1"/>
<keyword evidence="12" id="KW-1267">Proteomics identification</keyword>
<evidence type="ECO:0000256" key="6">
    <source>
        <dbReference type="ARBA" id="ARBA00023136"/>
    </source>
</evidence>
<dbReference type="FunFam" id="3.40.50.1820:FF:000041">
    <property type="entry name" value="Mesoderm-specific transcript homolog protein"/>
    <property type="match status" value="1"/>
</dbReference>
<dbReference type="ESTHER" id="ixosc-b7pzn9">
    <property type="family name" value="MEST-like"/>
</dbReference>
<dbReference type="GO" id="GO:0005789">
    <property type="term" value="C:endoplasmic reticulum membrane"/>
    <property type="evidence" value="ECO:0007669"/>
    <property type="project" value="UniProtKB-SubCell"/>
</dbReference>